<evidence type="ECO:0000256" key="5">
    <source>
        <dbReference type="ARBA" id="ARBA00023136"/>
    </source>
</evidence>
<keyword evidence="5" id="KW-0472">Membrane</keyword>
<organism evidence="7">
    <name type="scientific">Halopseudomonas xinjiangensis</name>
    <dbReference type="NCBI Taxonomy" id="487184"/>
    <lineage>
        <taxon>Bacteria</taxon>
        <taxon>Pseudomonadati</taxon>
        <taxon>Pseudomonadota</taxon>
        <taxon>Gammaproteobacteria</taxon>
        <taxon>Pseudomonadales</taxon>
        <taxon>Pseudomonadaceae</taxon>
        <taxon>Halopseudomonas</taxon>
    </lineage>
</organism>
<keyword evidence="4" id="KW-0808">Transferase</keyword>
<dbReference type="NCBIfam" id="TIGR04283">
    <property type="entry name" value="glyco_like_mftF"/>
    <property type="match status" value="1"/>
</dbReference>
<dbReference type="AlphaFoldDB" id="A0A7V1FTX8"/>
<accession>A0A7V1FTX8</accession>
<evidence type="ECO:0000256" key="4">
    <source>
        <dbReference type="ARBA" id="ARBA00022679"/>
    </source>
</evidence>
<comment type="caution">
    <text evidence="7">The sequence shown here is derived from an EMBL/GenBank/DDBJ whole genome shotgun (WGS) entry which is preliminary data.</text>
</comment>
<evidence type="ECO:0000256" key="3">
    <source>
        <dbReference type="ARBA" id="ARBA00022676"/>
    </source>
</evidence>
<dbReference type="InterPro" id="IPR026461">
    <property type="entry name" value="Trfase_2_rSAM/seldom_assoc"/>
</dbReference>
<dbReference type="InterPro" id="IPR029044">
    <property type="entry name" value="Nucleotide-diphossugar_trans"/>
</dbReference>
<dbReference type="PANTHER" id="PTHR43646">
    <property type="entry name" value="GLYCOSYLTRANSFERASE"/>
    <property type="match status" value="1"/>
</dbReference>
<keyword evidence="3" id="KW-0328">Glycosyltransferase</keyword>
<keyword evidence="2" id="KW-1003">Cell membrane</keyword>
<dbReference type="Gene3D" id="3.90.550.10">
    <property type="entry name" value="Spore Coat Polysaccharide Biosynthesis Protein SpsA, Chain A"/>
    <property type="match status" value="1"/>
</dbReference>
<proteinExistence type="predicted"/>
<evidence type="ECO:0000313" key="7">
    <source>
        <dbReference type="EMBL" id="HDZ58054.1"/>
    </source>
</evidence>
<dbReference type="Pfam" id="PF00535">
    <property type="entry name" value="Glycos_transf_2"/>
    <property type="match status" value="1"/>
</dbReference>
<protein>
    <submittedName>
        <fullName evidence="7">Glycosyltransferase</fullName>
    </submittedName>
</protein>
<evidence type="ECO:0000256" key="2">
    <source>
        <dbReference type="ARBA" id="ARBA00022475"/>
    </source>
</evidence>
<dbReference type="SUPFAM" id="SSF53448">
    <property type="entry name" value="Nucleotide-diphospho-sugar transferases"/>
    <property type="match status" value="1"/>
</dbReference>
<evidence type="ECO:0000259" key="6">
    <source>
        <dbReference type="Pfam" id="PF00535"/>
    </source>
</evidence>
<dbReference type="GO" id="GO:0016757">
    <property type="term" value="F:glycosyltransferase activity"/>
    <property type="evidence" value="ECO:0007669"/>
    <property type="project" value="UniProtKB-KW"/>
</dbReference>
<evidence type="ECO:0000256" key="1">
    <source>
        <dbReference type="ARBA" id="ARBA00004236"/>
    </source>
</evidence>
<dbReference type="PANTHER" id="PTHR43646:SF2">
    <property type="entry name" value="GLYCOSYLTRANSFERASE 2-LIKE DOMAIN-CONTAINING PROTEIN"/>
    <property type="match status" value="1"/>
</dbReference>
<comment type="subcellular location">
    <subcellularLocation>
        <location evidence="1">Cell membrane</location>
    </subcellularLocation>
</comment>
<dbReference type="Proteomes" id="UP000885703">
    <property type="component" value="Unassembled WGS sequence"/>
</dbReference>
<name>A0A7V1FTX8_9GAMM</name>
<dbReference type="InterPro" id="IPR001173">
    <property type="entry name" value="Glyco_trans_2-like"/>
</dbReference>
<dbReference type="CDD" id="cd02522">
    <property type="entry name" value="GT_2_like_a"/>
    <property type="match status" value="1"/>
</dbReference>
<reference evidence="7" key="1">
    <citation type="journal article" date="2020" name="mSystems">
        <title>Genome- and Community-Level Interaction Insights into Carbon Utilization and Element Cycling Functions of Hydrothermarchaeota in Hydrothermal Sediment.</title>
        <authorList>
            <person name="Zhou Z."/>
            <person name="Liu Y."/>
            <person name="Xu W."/>
            <person name="Pan J."/>
            <person name="Luo Z.H."/>
            <person name="Li M."/>
        </authorList>
    </citation>
    <scope>NUCLEOTIDE SEQUENCE [LARGE SCALE GENOMIC DNA]</scope>
    <source>
        <strain evidence="7">HyVt-324</strain>
    </source>
</reference>
<dbReference type="GO" id="GO:0005886">
    <property type="term" value="C:plasma membrane"/>
    <property type="evidence" value="ECO:0007669"/>
    <property type="project" value="UniProtKB-SubCell"/>
</dbReference>
<dbReference type="EMBL" id="DRFO01000039">
    <property type="protein sequence ID" value="HDZ58054.1"/>
    <property type="molecule type" value="Genomic_DNA"/>
</dbReference>
<feature type="domain" description="Glycosyltransferase 2-like" evidence="6">
    <location>
        <begin position="27"/>
        <end position="146"/>
    </location>
</feature>
<sequence>MEKSSRATRIVEVGSQISPLETGLKLSVVIPTLNEAAVLGETLAALQACRDRIEIIVVDGGSLDDTLLVARGLADRIITNEPGRARQMNAGASLATGKTLLFLHADTLLPKDFHQLIGNALSQTGSLWGRFDIQFSPSTPTLNLIAWMINKRSRLTRICTGDQAIFVRSSIFRDFGRFTEIPLMEDIELTSRLRYLTPPACIETRAVTSSRRWIEKGTLRTVMLMWRLRLLYWLGVPAERLANLYYPNRR</sequence>
<gene>
    <name evidence="7" type="ORF">ENH64_16485</name>
</gene>